<feature type="modified residue" description="4-aspartylphosphate" evidence="10">
    <location>
        <position position="979"/>
    </location>
</feature>
<dbReference type="InterPro" id="IPR051315">
    <property type="entry name" value="Bact_Chemotaxis_CheA"/>
</dbReference>
<dbReference type="PRINTS" id="PR00344">
    <property type="entry name" value="BCTRLSENSOR"/>
</dbReference>
<keyword evidence="6" id="KW-0418">Kinase</keyword>
<name>A0A1Y1QRP3_9GAMM</name>
<dbReference type="Gene3D" id="3.40.50.2300">
    <property type="match status" value="1"/>
</dbReference>
<evidence type="ECO:0000259" key="15">
    <source>
        <dbReference type="PROSITE" id="PS50851"/>
    </source>
</evidence>
<dbReference type="InterPro" id="IPR036061">
    <property type="entry name" value="CheW-like_dom_sf"/>
</dbReference>
<dbReference type="InterPro" id="IPR036890">
    <property type="entry name" value="HATPase_C_sf"/>
</dbReference>
<dbReference type="EC" id="2.7.13.3" evidence="2"/>
<dbReference type="PROSITE" id="PS50109">
    <property type="entry name" value="HIS_KIN"/>
    <property type="match status" value="1"/>
</dbReference>
<dbReference type="Proteomes" id="UP000192491">
    <property type="component" value="Unassembled WGS sequence"/>
</dbReference>
<dbReference type="InterPro" id="IPR011006">
    <property type="entry name" value="CheY-like_superfamily"/>
</dbReference>
<dbReference type="PANTHER" id="PTHR43395">
    <property type="entry name" value="SENSOR HISTIDINE KINASE CHEA"/>
    <property type="match status" value="1"/>
</dbReference>
<sequence length="1063" mass="117212">MLPAVPSPSAVSALREALGEDIFEIFSEEVTEISENLQTLYPQWDKARTNRETLVEIRRAFHTLKGSGRMAGAFALGDFAWIHEDLLNHIMNGQLKADERVVTQIGKAVEELRLRLDFFLNASQKDARVERMIADAEAVLLPPEAAPLETWDFSAAEPVAKPAPLPEPLLEPLPELLVEFVAPISTPEPEPEPEAEALLDFISDIEEETPPNLPLSGEEQATDVLDVVTIPPSVAASVPEAGEAAEADAEARMIWQLFWEEVPEQLQALDRNLQHLRESPQERDIIRELEREFHTLKGGARMAQLASLADVSHDAETLLSHLHGVGRVSDADIERLQVAVDRLHTLTEALNQPNAQVNVTVPLSAEPPTAEPMPAPIADAWVRQRAAQTESGSLLERLLQEQADSLPDISVLDSASRATPAPDATPSNSANTSNPHETIRLPALFVDNLIDRVVELNVQQVHMSEHLSSMGMDVDELVRTVARLRQQIRTLEVESEARIHDGRSKRLQASKTSANPADFDPLEMDQYAEVQRISRSLAESLNDLVNLEADLAAQVRKGEQLLQADMRTTRKLQRDLLDTRLVAVTMLVPRLRRLTRQVASELGKQVALEVQGEDCELDRNLLQNMTAPLEHLIRNAISHGLETPAEREQAGKAPTGNITLTISRDDNEIVIRFRDDGRGLNRERLRQRAIDMGLVGKGVELPEAELDRLILRPGFSTAETISQISGRGIGMDVVHSELKALGGSLQISSTPGEGTTFAMHLPFTLVVNPVLLVEVQAQVYALPITGVQGLARLSGEQLHAALQADADKLMFAGEAYALHHLAEVLGGQWVEPVFAADERFPVVFIQWQGRAVAWIIDHIRGRREVVLQPLGTLFTSCRLYSAATVAPDGSVYLVPDMAELARLAETAPALPPELAVEATPAPEEPSGPPRVLVVDDSITVRRVTEKFLNSREYTVMTAKDGMEALERMAEFQPNVVLLDIEMPRMDGFELLGHLRRDPQWARLPVIMISSRTAQKHREHAGALGATGFLGKPYQNDVLLDALREVLASGHDANNTHEWEDQPA</sequence>
<evidence type="ECO:0000256" key="12">
    <source>
        <dbReference type="SAM" id="MobiDB-lite"/>
    </source>
</evidence>
<protein>
    <recommendedName>
        <fullName evidence="3">Chemotaxis protein CheA</fullName>
        <ecNumber evidence="2">2.7.13.3</ecNumber>
    </recommendedName>
</protein>
<dbReference type="SUPFAM" id="SSF52172">
    <property type="entry name" value="CheY-like"/>
    <property type="match status" value="1"/>
</dbReference>
<dbReference type="InterPro" id="IPR008207">
    <property type="entry name" value="Sig_transdc_His_kin_Hpt_dom"/>
</dbReference>
<evidence type="ECO:0000259" key="16">
    <source>
        <dbReference type="PROSITE" id="PS50894"/>
    </source>
</evidence>
<organism evidence="17 18">
    <name type="scientific">Thiothrix lacustris</name>
    <dbReference type="NCBI Taxonomy" id="525917"/>
    <lineage>
        <taxon>Bacteria</taxon>
        <taxon>Pseudomonadati</taxon>
        <taxon>Pseudomonadota</taxon>
        <taxon>Gammaproteobacteria</taxon>
        <taxon>Thiotrichales</taxon>
        <taxon>Thiotrichaceae</taxon>
        <taxon>Thiothrix</taxon>
    </lineage>
</organism>
<dbReference type="SMART" id="SM00387">
    <property type="entry name" value="HATPase_c"/>
    <property type="match status" value="1"/>
</dbReference>
<dbReference type="InterPro" id="IPR002545">
    <property type="entry name" value="CheW-lke_dom"/>
</dbReference>
<dbReference type="GO" id="GO:0006935">
    <property type="term" value="P:chemotaxis"/>
    <property type="evidence" value="ECO:0007669"/>
    <property type="project" value="InterPro"/>
</dbReference>
<accession>A0A1Y1QRP3</accession>
<dbReference type="Pfam" id="PF00072">
    <property type="entry name" value="Response_reg"/>
    <property type="match status" value="1"/>
</dbReference>
<dbReference type="PANTHER" id="PTHR43395:SF8">
    <property type="entry name" value="HISTIDINE KINASE"/>
    <property type="match status" value="1"/>
</dbReference>
<evidence type="ECO:0000259" key="14">
    <source>
        <dbReference type="PROSITE" id="PS50110"/>
    </source>
</evidence>
<dbReference type="InterPro" id="IPR003594">
    <property type="entry name" value="HATPase_dom"/>
</dbReference>
<dbReference type="Pfam" id="PF02518">
    <property type="entry name" value="HATPase_c"/>
    <property type="match status" value="1"/>
</dbReference>
<dbReference type="PROSITE" id="PS50851">
    <property type="entry name" value="CHEW"/>
    <property type="match status" value="1"/>
</dbReference>
<evidence type="ECO:0000256" key="9">
    <source>
        <dbReference type="PROSITE-ProRule" id="PRU00110"/>
    </source>
</evidence>
<keyword evidence="7" id="KW-0902">Two-component regulatory system</keyword>
<evidence type="ECO:0000256" key="4">
    <source>
        <dbReference type="ARBA" id="ARBA00022553"/>
    </source>
</evidence>
<dbReference type="InterPro" id="IPR005467">
    <property type="entry name" value="His_kinase_dom"/>
</dbReference>
<evidence type="ECO:0000313" key="17">
    <source>
        <dbReference type="EMBL" id="OQX12087.1"/>
    </source>
</evidence>
<dbReference type="Pfam" id="PF01627">
    <property type="entry name" value="Hpt"/>
    <property type="match status" value="2"/>
</dbReference>
<evidence type="ECO:0000256" key="2">
    <source>
        <dbReference type="ARBA" id="ARBA00012438"/>
    </source>
</evidence>
<evidence type="ECO:0000256" key="8">
    <source>
        <dbReference type="ARBA" id="ARBA00035100"/>
    </source>
</evidence>
<evidence type="ECO:0000256" key="6">
    <source>
        <dbReference type="ARBA" id="ARBA00022777"/>
    </source>
</evidence>
<evidence type="ECO:0000313" key="18">
    <source>
        <dbReference type="Proteomes" id="UP000192491"/>
    </source>
</evidence>
<evidence type="ECO:0000259" key="13">
    <source>
        <dbReference type="PROSITE" id="PS50109"/>
    </source>
</evidence>
<evidence type="ECO:0000256" key="7">
    <source>
        <dbReference type="ARBA" id="ARBA00023012"/>
    </source>
</evidence>
<evidence type="ECO:0000256" key="3">
    <source>
        <dbReference type="ARBA" id="ARBA00021495"/>
    </source>
</evidence>
<dbReference type="AlphaFoldDB" id="A0A1Y1QRP3"/>
<feature type="compositionally biased region" description="Polar residues" evidence="12">
    <location>
        <begin position="425"/>
        <end position="436"/>
    </location>
</feature>
<reference evidence="17 18" key="1">
    <citation type="submission" date="2017-01" db="EMBL/GenBank/DDBJ databases">
        <title>Novel large sulfur bacteria in the metagenomes of groundwater-fed chemosynthetic microbial mats in the Lake Huron basin.</title>
        <authorList>
            <person name="Sharrar A.M."/>
            <person name="Flood B.E."/>
            <person name="Bailey J.V."/>
            <person name="Jones D.S."/>
            <person name="Biddanda B."/>
            <person name="Ruberg S.A."/>
            <person name="Marcus D.N."/>
            <person name="Dick G.J."/>
        </authorList>
    </citation>
    <scope>NUCLEOTIDE SEQUENCE [LARGE SCALE GENOMIC DNA]</scope>
    <source>
        <strain evidence="17">A8</strain>
    </source>
</reference>
<feature type="modified residue" description="Phosphohistidine" evidence="9">
    <location>
        <position position="62"/>
    </location>
</feature>
<keyword evidence="4 10" id="KW-0597">Phosphoprotein</keyword>
<comment type="catalytic activity">
    <reaction evidence="1">
        <text>ATP + protein L-histidine = ADP + protein N-phospho-L-histidine.</text>
        <dbReference type="EC" id="2.7.13.3"/>
    </reaction>
</comment>
<feature type="modified residue" description="Phosphohistidine" evidence="9">
    <location>
        <position position="294"/>
    </location>
</feature>
<feature type="domain" description="HPt" evidence="16">
    <location>
        <begin position="15"/>
        <end position="119"/>
    </location>
</feature>
<keyword evidence="5" id="KW-0808">Transferase</keyword>
<comment type="caution">
    <text evidence="17">The sequence shown here is derived from an EMBL/GenBank/DDBJ whole genome shotgun (WGS) entry which is preliminary data.</text>
</comment>
<dbReference type="SMART" id="SM00260">
    <property type="entry name" value="CheW"/>
    <property type="match status" value="1"/>
</dbReference>
<dbReference type="Gene3D" id="2.30.30.40">
    <property type="entry name" value="SH3 Domains"/>
    <property type="match status" value="1"/>
</dbReference>
<evidence type="ECO:0000256" key="1">
    <source>
        <dbReference type="ARBA" id="ARBA00000085"/>
    </source>
</evidence>
<dbReference type="SMART" id="SM00448">
    <property type="entry name" value="REC"/>
    <property type="match status" value="1"/>
</dbReference>
<dbReference type="GO" id="GO:0000155">
    <property type="term" value="F:phosphorelay sensor kinase activity"/>
    <property type="evidence" value="ECO:0007669"/>
    <property type="project" value="UniProtKB-ARBA"/>
</dbReference>
<evidence type="ECO:0000256" key="11">
    <source>
        <dbReference type="SAM" id="Coils"/>
    </source>
</evidence>
<dbReference type="SUPFAM" id="SSF47226">
    <property type="entry name" value="Histidine-containing phosphotransfer domain, HPT domain"/>
    <property type="match status" value="2"/>
</dbReference>
<dbReference type="SUPFAM" id="SSF55874">
    <property type="entry name" value="ATPase domain of HSP90 chaperone/DNA topoisomerase II/histidine kinase"/>
    <property type="match status" value="1"/>
</dbReference>
<evidence type="ECO:0000256" key="10">
    <source>
        <dbReference type="PROSITE-ProRule" id="PRU00169"/>
    </source>
</evidence>
<comment type="function">
    <text evidence="8">Involved in the transmission of sensory signals from the chemoreceptors to the flagellar motors. CheA is autophosphorylated; it can transfer its phosphate group to either CheB or CheY.</text>
</comment>
<evidence type="ECO:0000256" key="5">
    <source>
        <dbReference type="ARBA" id="ARBA00022679"/>
    </source>
</evidence>
<dbReference type="PROSITE" id="PS50894">
    <property type="entry name" value="HPT"/>
    <property type="match status" value="2"/>
</dbReference>
<dbReference type="Gene3D" id="3.30.565.10">
    <property type="entry name" value="Histidine kinase-like ATPase, C-terminal domain"/>
    <property type="match status" value="1"/>
</dbReference>
<dbReference type="InterPro" id="IPR004358">
    <property type="entry name" value="Sig_transdc_His_kin-like_C"/>
</dbReference>
<feature type="domain" description="Response regulatory" evidence="14">
    <location>
        <begin position="930"/>
        <end position="1046"/>
    </location>
</feature>
<feature type="region of interest" description="Disordered" evidence="12">
    <location>
        <begin position="416"/>
        <end position="436"/>
    </location>
</feature>
<feature type="domain" description="HPt" evidence="16">
    <location>
        <begin position="247"/>
        <end position="360"/>
    </location>
</feature>
<dbReference type="EMBL" id="MTEJ01000073">
    <property type="protein sequence ID" value="OQX12087.1"/>
    <property type="molecule type" value="Genomic_DNA"/>
</dbReference>
<dbReference type="FunFam" id="3.30.565.10:FF:000016">
    <property type="entry name" value="Chemotaxis protein CheA, putative"/>
    <property type="match status" value="1"/>
</dbReference>
<dbReference type="InterPro" id="IPR036641">
    <property type="entry name" value="HPT_dom_sf"/>
</dbReference>
<proteinExistence type="predicted"/>
<dbReference type="SUPFAM" id="SSF50341">
    <property type="entry name" value="CheW-like"/>
    <property type="match status" value="1"/>
</dbReference>
<dbReference type="SMART" id="SM00073">
    <property type="entry name" value="HPT"/>
    <property type="match status" value="2"/>
</dbReference>
<dbReference type="InterPro" id="IPR001789">
    <property type="entry name" value="Sig_transdc_resp-reg_receiver"/>
</dbReference>
<feature type="coiled-coil region" evidence="11">
    <location>
        <begin position="530"/>
        <end position="557"/>
    </location>
</feature>
<keyword evidence="11" id="KW-0175">Coiled coil</keyword>
<dbReference type="Pfam" id="PF01584">
    <property type="entry name" value="CheW"/>
    <property type="match status" value="1"/>
</dbReference>
<dbReference type="PROSITE" id="PS50110">
    <property type="entry name" value="RESPONSE_REGULATORY"/>
    <property type="match status" value="1"/>
</dbReference>
<dbReference type="Gene3D" id="1.20.120.160">
    <property type="entry name" value="HPT domain"/>
    <property type="match status" value="2"/>
</dbReference>
<gene>
    <name evidence="17" type="ORF">BWK73_15840</name>
</gene>
<feature type="domain" description="CheW-like" evidence="15">
    <location>
        <begin position="767"/>
        <end position="906"/>
    </location>
</feature>
<dbReference type="CDD" id="cd00088">
    <property type="entry name" value="HPT"/>
    <property type="match status" value="2"/>
</dbReference>
<feature type="domain" description="Histidine kinase" evidence="13">
    <location>
        <begin position="532"/>
        <end position="765"/>
    </location>
</feature>